<keyword evidence="8 13" id="KW-0067">ATP-binding</keyword>
<evidence type="ECO:0000256" key="4">
    <source>
        <dbReference type="ARBA" id="ARBA00022692"/>
    </source>
</evidence>
<dbReference type="AlphaFoldDB" id="A0A9R0JA75"/>
<dbReference type="SMART" id="SM00108">
    <property type="entry name" value="B_lectin"/>
    <property type="match status" value="1"/>
</dbReference>
<dbReference type="PANTHER" id="PTHR32444:SF235">
    <property type="entry name" value="OS01G0783900 PROTEIN"/>
    <property type="match status" value="1"/>
</dbReference>
<dbReference type="Pfam" id="PF00954">
    <property type="entry name" value="S_locus_glycop"/>
    <property type="match status" value="1"/>
</dbReference>
<protein>
    <recommendedName>
        <fullName evidence="13">Receptor-like serine/threonine-protein kinase</fullName>
        <ecNumber evidence="13">2.7.11.1</ecNumber>
    </recommendedName>
</protein>
<evidence type="ECO:0000256" key="2">
    <source>
        <dbReference type="ARBA" id="ARBA00022527"/>
    </source>
</evidence>
<dbReference type="Gene3D" id="3.30.200.20">
    <property type="entry name" value="Phosphorylase Kinase, domain 1"/>
    <property type="match status" value="1"/>
</dbReference>
<comment type="catalytic activity">
    <reaction evidence="13">
        <text>L-seryl-[protein] + ATP = O-phospho-L-seryl-[protein] + ADP + H(+)</text>
        <dbReference type="Rhea" id="RHEA:17989"/>
        <dbReference type="Rhea" id="RHEA-COMP:9863"/>
        <dbReference type="Rhea" id="RHEA-COMP:11604"/>
        <dbReference type="ChEBI" id="CHEBI:15378"/>
        <dbReference type="ChEBI" id="CHEBI:29999"/>
        <dbReference type="ChEBI" id="CHEBI:30616"/>
        <dbReference type="ChEBI" id="CHEBI:83421"/>
        <dbReference type="ChEBI" id="CHEBI:456216"/>
        <dbReference type="EC" id="2.7.11.1"/>
    </reaction>
</comment>
<evidence type="ECO:0000259" key="18">
    <source>
        <dbReference type="PROSITE" id="PS50948"/>
    </source>
</evidence>
<dbReference type="InterPro" id="IPR011009">
    <property type="entry name" value="Kinase-like_dom_sf"/>
</dbReference>
<dbReference type="InterPro" id="IPR000719">
    <property type="entry name" value="Prot_kinase_dom"/>
</dbReference>
<comment type="similarity">
    <text evidence="13">Belongs to the protein kinase superfamily. Ser/Thr protein kinase family.</text>
</comment>
<dbReference type="InterPro" id="IPR001245">
    <property type="entry name" value="Ser-Thr/Tyr_kinase_cat_dom"/>
</dbReference>
<keyword evidence="6 13" id="KW-0547">Nucleotide-binding</keyword>
<feature type="domain" description="Bulb-type lectin" evidence="17">
    <location>
        <begin position="26"/>
        <end position="151"/>
    </location>
</feature>
<evidence type="ECO:0000256" key="12">
    <source>
        <dbReference type="ARBA" id="ARBA00023180"/>
    </source>
</evidence>
<gene>
    <name evidence="20" type="primary">LOC110802924</name>
</gene>
<evidence type="ECO:0000256" key="15">
    <source>
        <dbReference type="SAM" id="SignalP"/>
    </source>
</evidence>
<sequence>MASYCLNFVLCLLSFMSSQLLVSFSLSIINATHPLKDGETLVSAGGNFELGFFTPDNSDKRYLGIWYKKIPIQTVVWVANREEPLETLVSSSAAMLKLTSRSVLELINGTGAVIWTTNVTRTVKNPVAELLDSGNLVIKEMDDDQIYVDSYLWQSFDFPSHIHLPGMKLGKDLVSGLDRYLTSWSSSDDPSLGSYTHRLDCRGSPQLVVMKGQMEQYRYGPWNGVRFSGVPNMKPNNPFYTFKFVMNSKEIYYIYELVNTSVISHRMLNSDGVMQRFVWSDHVQGWVMYLTAQSDNCDTYSLCGKFGSCNIANSPECGCLKGFEPKSPNDWNAREWSDGCARKTTLSCNGGDGFIKYTHVKLPDTQNSWYNTNMSLDECRNKCLLNCSCVAYSTLDVRAGGSGCLIWTDVLIDLKIFPDNGQDLYVKLNASELGKGKRRIWMILSSTFGAVILLVLSTTLILWKKRQFRRKGKASDGYTVNDTENAESELPLFDIDVIAQATNNFSDTNRLGEGGFGPVYKGMLKGGQEIAVKRLAKESRQGLDEFKNEVICIAKLQHRNLVKLLGCCIEGEERMLVYEYMSNKSLNLFIFDDMRSKSLEWPKRFQIIKGIARGVLYLHQDSRLRIVHRDLKASNILLDSEMNPKISDFGMARSFEGNEYEAQTNKVVGTYGYMSPEYAIDGLFSVKSDVYSFGVLLLEIISSKRNRGFNHPDHHHNLLGHAWRLLNEGLGLELVDSSIEVCYNASEVLRSMHIGLLCVQQNPDDRPSMLSVVVMLDSDVELPQPKMPGFFIGREFLDKELLSGVTTSETHCSNEMSVTAVSGR</sequence>
<feature type="domain" description="Apple" evidence="18">
    <location>
        <begin position="348"/>
        <end position="429"/>
    </location>
</feature>
<dbReference type="Gene3D" id="3.50.4.10">
    <property type="entry name" value="Hepatocyte Growth Factor"/>
    <property type="match status" value="1"/>
</dbReference>
<feature type="chain" id="PRO_5046489752" description="Receptor-like serine/threonine-protein kinase" evidence="15">
    <location>
        <begin position="32"/>
        <end position="824"/>
    </location>
</feature>
<dbReference type="InterPro" id="IPR001480">
    <property type="entry name" value="Bulb-type_lectin_dom"/>
</dbReference>
<dbReference type="GO" id="GO:0048544">
    <property type="term" value="P:recognition of pollen"/>
    <property type="evidence" value="ECO:0007669"/>
    <property type="project" value="InterPro"/>
</dbReference>
<evidence type="ECO:0000259" key="17">
    <source>
        <dbReference type="PROSITE" id="PS50927"/>
    </source>
</evidence>
<dbReference type="PROSITE" id="PS00108">
    <property type="entry name" value="PROTEIN_KINASE_ST"/>
    <property type="match status" value="1"/>
</dbReference>
<organism evidence="19 20">
    <name type="scientific">Spinacia oleracea</name>
    <name type="common">Spinach</name>
    <dbReference type="NCBI Taxonomy" id="3562"/>
    <lineage>
        <taxon>Eukaryota</taxon>
        <taxon>Viridiplantae</taxon>
        <taxon>Streptophyta</taxon>
        <taxon>Embryophyta</taxon>
        <taxon>Tracheophyta</taxon>
        <taxon>Spermatophyta</taxon>
        <taxon>Magnoliopsida</taxon>
        <taxon>eudicotyledons</taxon>
        <taxon>Gunneridae</taxon>
        <taxon>Pentapetalae</taxon>
        <taxon>Caryophyllales</taxon>
        <taxon>Chenopodiaceae</taxon>
        <taxon>Chenopodioideae</taxon>
        <taxon>Anserineae</taxon>
        <taxon>Spinacia</taxon>
    </lineage>
</organism>
<dbReference type="InterPro" id="IPR000858">
    <property type="entry name" value="S_locus_glycoprot_dom"/>
</dbReference>
<comment type="subcellular location">
    <subcellularLocation>
        <location evidence="1">Membrane</location>
        <topology evidence="1">Single-pass type I membrane protein</topology>
    </subcellularLocation>
</comment>
<dbReference type="SUPFAM" id="SSF51110">
    <property type="entry name" value="alpha-D-mannose-specific plant lectins"/>
    <property type="match status" value="1"/>
</dbReference>
<dbReference type="GeneID" id="110802924"/>
<dbReference type="Gene3D" id="1.10.510.10">
    <property type="entry name" value="Transferase(Phosphotransferase) domain 1"/>
    <property type="match status" value="1"/>
</dbReference>
<dbReference type="SMART" id="SM00473">
    <property type="entry name" value="PAN_AP"/>
    <property type="match status" value="1"/>
</dbReference>
<dbReference type="CDD" id="cd00028">
    <property type="entry name" value="B_lectin"/>
    <property type="match status" value="1"/>
</dbReference>
<dbReference type="GO" id="GO:0005524">
    <property type="term" value="F:ATP binding"/>
    <property type="evidence" value="ECO:0007669"/>
    <property type="project" value="UniProtKB-KW"/>
</dbReference>
<evidence type="ECO:0000256" key="6">
    <source>
        <dbReference type="ARBA" id="ARBA00022741"/>
    </source>
</evidence>
<dbReference type="PROSITE" id="PS50948">
    <property type="entry name" value="PAN"/>
    <property type="match status" value="1"/>
</dbReference>
<keyword evidence="19" id="KW-1185">Reference proteome</keyword>
<keyword evidence="2 13" id="KW-0723">Serine/threonine-protein kinase</keyword>
<dbReference type="InterPro" id="IPR003609">
    <property type="entry name" value="Pan_app"/>
</dbReference>
<evidence type="ECO:0000256" key="1">
    <source>
        <dbReference type="ARBA" id="ARBA00004479"/>
    </source>
</evidence>
<comment type="catalytic activity">
    <reaction evidence="13">
        <text>L-threonyl-[protein] + ATP = O-phospho-L-threonyl-[protein] + ADP + H(+)</text>
        <dbReference type="Rhea" id="RHEA:46608"/>
        <dbReference type="Rhea" id="RHEA-COMP:11060"/>
        <dbReference type="Rhea" id="RHEA-COMP:11605"/>
        <dbReference type="ChEBI" id="CHEBI:15378"/>
        <dbReference type="ChEBI" id="CHEBI:30013"/>
        <dbReference type="ChEBI" id="CHEBI:30616"/>
        <dbReference type="ChEBI" id="CHEBI:61977"/>
        <dbReference type="ChEBI" id="CHEBI:456216"/>
        <dbReference type="EC" id="2.7.11.1"/>
    </reaction>
</comment>
<evidence type="ECO:0000256" key="5">
    <source>
        <dbReference type="ARBA" id="ARBA00022729"/>
    </source>
</evidence>
<keyword evidence="11" id="KW-1015">Disulfide bond</keyword>
<dbReference type="GO" id="GO:0004674">
    <property type="term" value="F:protein serine/threonine kinase activity"/>
    <property type="evidence" value="ECO:0007669"/>
    <property type="project" value="UniProtKB-KW"/>
</dbReference>
<dbReference type="EC" id="2.7.11.1" evidence="13"/>
<dbReference type="RefSeq" id="XP_021864067.2">
    <property type="nucleotide sequence ID" value="XM_022008375.2"/>
</dbReference>
<dbReference type="InterPro" id="IPR036426">
    <property type="entry name" value="Bulb-type_lectin_dom_sf"/>
</dbReference>
<dbReference type="Pfam" id="PF08276">
    <property type="entry name" value="PAN_2"/>
    <property type="match status" value="1"/>
</dbReference>
<dbReference type="Pfam" id="PF01453">
    <property type="entry name" value="B_lectin"/>
    <property type="match status" value="1"/>
</dbReference>
<keyword evidence="5 15" id="KW-0732">Signal</keyword>
<dbReference type="InterPro" id="IPR021820">
    <property type="entry name" value="S-locus_recpt_kinase_C"/>
</dbReference>
<dbReference type="PROSITE" id="PS50011">
    <property type="entry name" value="PROTEIN_KINASE_DOM"/>
    <property type="match status" value="1"/>
</dbReference>
<dbReference type="CDD" id="cd14066">
    <property type="entry name" value="STKc_IRAK"/>
    <property type="match status" value="1"/>
</dbReference>
<dbReference type="CDD" id="cd01098">
    <property type="entry name" value="PAN_AP_plant"/>
    <property type="match status" value="1"/>
</dbReference>
<dbReference type="PANTHER" id="PTHR32444">
    <property type="entry name" value="BULB-TYPE LECTIN DOMAIN-CONTAINING PROTEIN"/>
    <property type="match status" value="1"/>
</dbReference>
<evidence type="ECO:0000256" key="11">
    <source>
        <dbReference type="ARBA" id="ARBA00023157"/>
    </source>
</evidence>
<dbReference type="SMART" id="SM00220">
    <property type="entry name" value="S_TKc"/>
    <property type="match status" value="1"/>
</dbReference>
<keyword evidence="9 14" id="KW-1133">Transmembrane helix</keyword>
<keyword evidence="4 14" id="KW-0812">Transmembrane</keyword>
<keyword evidence="10 14" id="KW-0472">Membrane</keyword>
<evidence type="ECO:0000256" key="8">
    <source>
        <dbReference type="ARBA" id="ARBA00022840"/>
    </source>
</evidence>
<evidence type="ECO:0000259" key="16">
    <source>
        <dbReference type="PROSITE" id="PS50011"/>
    </source>
</evidence>
<feature type="transmembrane region" description="Helical" evidence="14">
    <location>
        <begin position="440"/>
        <end position="463"/>
    </location>
</feature>
<evidence type="ECO:0000256" key="13">
    <source>
        <dbReference type="PIRNR" id="PIRNR000641"/>
    </source>
</evidence>
<dbReference type="Pfam" id="PF11883">
    <property type="entry name" value="DUF3403"/>
    <property type="match status" value="1"/>
</dbReference>
<dbReference type="Pfam" id="PF07714">
    <property type="entry name" value="PK_Tyr_Ser-Thr"/>
    <property type="match status" value="1"/>
</dbReference>
<keyword evidence="7 13" id="KW-0418">Kinase</keyword>
<proteinExistence type="inferred from homology"/>
<dbReference type="GO" id="GO:0016020">
    <property type="term" value="C:membrane"/>
    <property type="evidence" value="ECO:0007669"/>
    <property type="project" value="UniProtKB-SubCell"/>
</dbReference>
<evidence type="ECO:0000256" key="10">
    <source>
        <dbReference type="ARBA" id="ARBA00023136"/>
    </source>
</evidence>
<evidence type="ECO:0000313" key="19">
    <source>
        <dbReference type="Proteomes" id="UP000813463"/>
    </source>
</evidence>
<feature type="signal peptide" evidence="15">
    <location>
        <begin position="1"/>
        <end position="31"/>
    </location>
</feature>
<name>A0A9R0JA75_SPIOL</name>
<dbReference type="InterPro" id="IPR008271">
    <property type="entry name" value="Ser/Thr_kinase_AS"/>
</dbReference>
<dbReference type="SUPFAM" id="SSF56112">
    <property type="entry name" value="Protein kinase-like (PK-like)"/>
    <property type="match status" value="1"/>
</dbReference>
<keyword evidence="12" id="KW-0325">Glycoprotein</keyword>
<dbReference type="KEGG" id="soe:110802924"/>
<dbReference type="PROSITE" id="PS50927">
    <property type="entry name" value="BULB_LECTIN"/>
    <property type="match status" value="1"/>
</dbReference>
<evidence type="ECO:0000256" key="14">
    <source>
        <dbReference type="SAM" id="Phobius"/>
    </source>
</evidence>
<keyword evidence="3 13" id="KW-0808">Transferase</keyword>
<evidence type="ECO:0000313" key="20">
    <source>
        <dbReference type="RefSeq" id="XP_021864067.2"/>
    </source>
</evidence>
<evidence type="ECO:0000256" key="3">
    <source>
        <dbReference type="ARBA" id="ARBA00022679"/>
    </source>
</evidence>
<evidence type="ECO:0000256" key="9">
    <source>
        <dbReference type="ARBA" id="ARBA00022989"/>
    </source>
</evidence>
<evidence type="ECO:0000256" key="7">
    <source>
        <dbReference type="ARBA" id="ARBA00022777"/>
    </source>
</evidence>
<reference evidence="20" key="2">
    <citation type="submission" date="2025-08" db="UniProtKB">
        <authorList>
            <consortium name="RefSeq"/>
        </authorList>
    </citation>
    <scope>IDENTIFICATION</scope>
    <source>
        <tissue evidence="20">Leaf</tissue>
    </source>
</reference>
<accession>A0A9R0JA75</accession>
<dbReference type="Gene3D" id="2.90.10.10">
    <property type="entry name" value="Bulb-type lectin domain"/>
    <property type="match status" value="1"/>
</dbReference>
<dbReference type="Proteomes" id="UP000813463">
    <property type="component" value="Chromosome 2"/>
</dbReference>
<dbReference type="InterPro" id="IPR024171">
    <property type="entry name" value="SRK-like_kinase"/>
</dbReference>
<feature type="domain" description="Protein kinase" evidence="16">
    <location>
        <begin position="505"/>
        <end position="787"/>
    </location>
</feature>
<reference evidence="19" key="1">
    <citation type="journal article" date="2021" name="Nat. Commun.">
        <title>Genomic analyses provide insights into spinach domestication and the genetic basis of agronomic traits.</title>
        <authorList>
            <person name="Cai X."/>
            <person name="Sun X."/>
            <person name="Xu C."/>
            <person name="Sun H."/>
            <person name="Wang X."/>
            <person name="Ge C."/>
            <person name="Zhang Z."/>
            <person name="Wang Q."/>
            <person name="Fei Z."/>
            <person name="Jiao C."/>
            <person name="Wang Q."/>
        </authorList>
    </citation>
    <scope>NUCLEOTIDE SEQUENCE [LARGE SCALE GENOMIC DNA]</scope>
    <source>
        <strain evidence="19">cv. Varoflay</strain>
    </source>
</reference>
<dbReference type="PIRSF" id="PIRSF000641">
    <property type="entry name" value="SRK"/>
    <property type="match status" value="1"/>
</dbReference>